<keyword evidence="1" id="KW-0067">ATP-binding</keyword>
<gene>
    <name evidence="1" type="ORF">SHERM_22949</name>
</gene>
<sequence length="144" mass="15941">MSGGTTHEKDARAKWRRLMDSLSAADANSDERDELARFTDWIASIEDGTIEGSNDGCAVIDIAEDILLEPSDDLIAQIVESTYPMLKEAPDDPSYLKDRAILALTLDVVESINEYKTSLNLLDGRMYLSSNSTCKSECNNEFLV</sequence>
<dbReference type="Proteomes" id="UP001153555">
    <property type="component" value="Unassembled WGS sequence"/>
</dbReference>
<protein>
    <submittedName>
        <fullName evidence="1">PIF1 helicase</fullName>
    </submittedName>
</protein>
<comment type="caution">
    <text evidence="1">The sequence shown here is derived from an EMBL/GenBank/DDBJ whole genome shotgun (WGS) entry which is preliminary data.</text>
</comment>
<accession>A0A9N7NB42</accession>
<organism evidence="1 2">
    <name type="scientific">Striga hermonthica</name>
    <name type="common">Purple witchweed</name>
    <name type="synonym">Buchnera hermonthica</name>
    <dbReference type="NCBI Taxonomy" id="68872"/>
    <lineage>
        <taxon>Eukaryota</taxon>
        <taxon>Viridiplantae</taxon>
        <taxon>Streptophyta</taxon>
        <taxon>Embryophyta</taxon>
        <taxon>Tracheophyta</taxon>
        <taxon>Spermatophyta</taxon>
        <taxon>Magnoliopsida</taxon>
        <taxon>eudicotyledons</taxon>
        <taxon>Gunneridae</taxon>
        <taxon>Pentapetalae</taxon>
        <taxon>asterids</taxon>
        <taxon>lamiids</taxon>
        <taxon>Lamiales</taxon>
        <taxon>Orobanchaceae</taxon>
        <taxon>Buchnereae</taxon>
        <taxon>Striga</taxon>
    </lineage>
</organism>
<reference evidence="1" key="1">
    <citation type="submission" date="2019-12" db="EMBL/GenBank/DDBJ databases">
        <authorList>
            <person name="Scholes J."/>
        </authorList>
    </citation>
    <scope>NUCLEOTIDE SEQUENCE</scope>
</reference>
<proteinExistence type="predicted"/>
<keyword evidence="1" id="KW-0547">Nucleotide-binding</keyword>
<dbReference type="AlphaFoldDB" id="A0A9N7NB42"/>
<keyword evidence="1" id="KW-0378">Hydrolase</keyword>
<keyword evidence="2" id="KW-1185">Reference proteome</keyword>
<evidence type="ECO:0000313" key="1">
    <source>
        <dbReference type="EMBL" id="CAA0827254.1"/>
    </source>
</evidence>
<name>A0A9N7NB42_STRHE</name>
<dbReference type="EMBL" id="CACSLK010027751">
    <property type="protein sequence ID" value="CAA0827254.1"/>
    <property type="molecule type" value="Genomic_DNA"/>
</dbReference>
<evidence type="ECO:0000313" key="2">
    <source>
        <dbReference type="Proteomes" id="UP001153555"/>
    </source>
</evidence>
<dbReference type="GO" id="GO:0004386">
    <property type="term" value="F:helicase activity"/>
    <property type="evidence" value="ECO:0007669"/>
    <property type="project" value="UniProtKB-KW"/>
</dbReference>
<dbReference type="OrthoDB" id="912502at2759"/>
<keyword evidence="1" id="KW-0347">Helicase</keyword>